<reference evidence="3 4" key="1">
    <citation type="journal article" date="2012" name="J. Bacteriol.">
        <title>Draft Genome Sequence of Bacillus isronensis Strain B3W22, Isolated from the Upper Atmosphere.</title>
        <authorList>
            <person name="Shivaji S."/>
            <person name="Ara S."/>
            <person name="Singh S.K."/>
            <person name="Bandi S."/>
            <person name="Singh A."/>
            <person name="Pinnaka A.K."/>
        </authorList>
    </citation>
    <scope>NUCLEOTIDE SEQUENCE [LARGE SCALE GENOMIC DNA]</scope>
    <source>
        <strain evidence="3 4">B3W22</strain>
    </source>
</reference>
<feature type="region of interest" description="Disordered" evidence="1">
    <location>
        <begin position="23"/>
        <end position="58"/>
    </location>
</feature>
<evidence type="ECO:0000256" key="2">
    <source>
        <dbReference type="SAM" id="SignalP"/>
    </source>
</evidence>
<proteinExistence type="predicted"/>
<dbReference type="PROSITE" id="PS51257">
    <property type="entry name" value="PROKAR_LIPOPROTEIN"/>
    <property type="match status" value="1"/>
</dbReference>
<dbReference type="RefSeq" id="WP_008407216.1">
    <property type="nucleotide sequence ID" value="NZ_AMCK01000015.1"/>
</dbReference>
<evidence type="ECO:0008006" key="5">
    <source>
        <dbReference type="Google" id="ProtNLM"/>
    </source>
</evidence>
<feature type="compositionally biased region" description="Basic and acidic residues" evidence="1">
    <location>
        <begin position="40"/>
        <end position="58"/>
    </location>
</feature>
<accession>K1LJ28</accession>
<dbReference type="PATRIC" id="fig|1224748.3.peg.2687"/>
<comment type="caution">
    <text evidence="3">The sequence shown here is derived from an EMBL/GenBank/DDBJ whole genome shotgun (WGS) entry which is preliminary data.</text>
</comment>
<feature type="signal peptide" evidence="2">
    <location>
        <begin position="1"/>
        <end position="22"/>
    </location>
</feature>
<dbReference type="EMBL" id="AMCK01000015">
    <property type="protein sequence ID" value="EKB44419.1"/>
    <property type="molecule type" value="Genomic_DNA"/>
</dbReference>
<gene>
    <name evidence="3" type="ORF">B857_02720</name>
</gene>
<feature type="chain" id="PRO_5003850831" description="Lipoprotein" evidence="2">
    <location>
        <begin position="23"/>
        <end position="131"/>
    </location>
</feature>
<dbReference type="AlphaFoldDB" id="K1LJ28"/>
<keyword evidence="2" id="KW-0732">Signal</keyword>
<evidence type="ECO:0000256" key="1">
    <source>
        <dbReference type="SAM" id="MobiDB-lite"/>
    </source>
</evidence>
<sequence>MIKWTIVLITAGMLLVGCSDDAAEKNSKAEEETPGEFLQEEEKPNETDQLKDELSEEEAAKLPEYNIIRKQIGDGSYKIVIIANNEETRILHFLNVQGELLQYKAVFVKETNRLKIINTKGDGIVFNQVIG</sequence>
<evidence type="ECO:0000313" key="3">
    <source>
        <dbReference type="EMBL" id="EKB44419.1"/>
    </source>
</evidence>
<evidence type="ECO:0000313" key="4">
    <source>
        <dbReference type="Proteomes" id="UP000004738"/>
    </source>
</evidence>
<dbReference type="Proteomes" id="UP000004738">
    <property type="component" value="Unassembled WGS sequence"/>
</dbReference>
<keyword evidence="4" id="KW-1185">Reference proteome</keyword>
<name>K1LJ28_9BACL</name>
<organism evidence="3 4">
    <name type="scientific">Solibacillus isronensis B3W22</name>
    <dbReference type="NCBI Taxonomy" id="1224748"/>
    <lineage>
        <taxon>Bacteria</taxon>
        <taxon>Bacillati</taxon>
        <taxon>Bacillota</taxon>
        <taxon>Bacilli</taxon>
        <taxon>Bacillales</taxon>
        <taxon>Caryophanaceae</taxon>
        <taxon>Solibacillus</taxon>
    </lineage>
</organism>
<protein>
    <recommendedName>
        <fullName evidence="5">Lipoprotein</fullName>
    </recommendedName>
</protein>